<feature type="compositionally biased region" description="Polar residues" evidence="1">
    <location>
        <begin position="138"/>
        <end position="151"/>
    </location>
</feature>
<accession>A0A139I660</accession>
<reference evidence="2 3" key="1">
    <citation type="submission" date="2015-07" db="EMBL/GenBank/DDBJ databases">
        <title>Comparative genomics of the Sigatoka disease complex on banana suggests a link between parallel evolutionary changes in Pseudocercospora fijiensis and Pseudocercospora eumusae and increased virulence on the banana host.</title>
        <authorList>
            <person name="Chang T.-C."/>
            <person name="Salvucci A."/>
            <person name="Crous P.W."/>
            <person name="Stergiopoulos I."/>
        </authorList>
    </citation>
    <scope>NUCLEOTIDE SEQUENCE [LARGE SCALE GENOMIC DNA]</scope>
    <source>
        <strain evidence="2 3">CBS 116634</strain>
    </source>
</reference>
<gene>
    <name evidence="2" type="ORF">AC579_3737</name>
</gene>
<evidence type="ECO:0000313" key="2">
    <source>
        <dbReference type="EMBL" id="KXT10217.1"/>
    </source>
</evidence>
<sequence>MALICIKAVPPNLRAVLSCISQIACHTRTNTISPHRITSLNLPIKPQNKTEYKSIMSGLWNKQPAAQQSPIQRLRTGLVPGTWLQLAPSTSPKYETTEKWLFLSPSTSPLPSPAMPAEKGTTVEELSLSPKKGKFITNAPSNESAATSRAPSMSMARPVPAVPAEAPLELRRLRGADDGERLGRFLSN</sequence>
<feature type="region of interest" description="Disordered" evidence="1">
    <location>
        <begin position="133"/>
        <end position="188"/>
    </location>
</feature>
<name>A0A139I660_9PEZI</name>
<protein>
    <submittedName>
        <fullName evidence="2">Uncharacterized protein</fullName>
    </submittedName>
</protein>
<feature type="compositionally biased region" description="Basic and acidic residues" evidence="1">
    <location>
        <begin position="168"/>
        <end position="188"/>
    </location>
</feature>
<organism evidence="2 3">
    <name type="scientific">Pseudocercospora musae</name>
    <dbReference type="NCBI Taxonomy" id="113226"/>
    <lineage>
        <taxon>Eukaryota</taxon>
        <taxon>Fungi</taxon>
        <taxon>Dikarya</taxon>
        <taxon>Ascomycota</taxon>
        <taxon>Pezizomycotina</taxon>
        <taxon>Dothideomycetes</taxon>
        <taxon>Dothideomycetidae</taxon>
        <taxon>Mycosphaerellales</taxon>
        <taxon>Mycosphaerellaceae</taxon>
        <taxon>Pseudocercospora</taxon>
    </lineage>
</organism>
<evidence type="ECO:0000313" key="3">
    <source>
        <dbReference type="Proteomes" id="UP000073492"/>
    </source>
</evidence>
<feature type="compositionally biased region" description="Low complexity" evidence="1">
    <location>
        <begin position="156"/>
        <end position="167"/>
    </location>
</feature>
<evidence type="ECO:0000256" key="1">
    <source>
        <dbReference type="SAM" id="MobiDB-lite"/>
    </source>
</evidence>
<dbReference type="OrthoDB" id="3640406at2759"/>
<dbReference type="Proteomes" id="UP000073492">
    <property type="component" value="Unassembled WGS sequence"/>
</dbReference>
<proteinExistence type="predicted"/>
<comment type="caution">
    <text evidence="2">The sequence shown here is derived from an EMBL/GenBank/DDBJ whole genome shotgun (WGS) entry which is preliminary data.</text>
</comment>
<keyword evidence="3" id="KW-1185">Reference proteome</keyword>
<dbReference type="EMBL" id="LFZO01000276">
    <property type="protein sequence ID" value="KXT10217.1"/>
    <property type="molecule type" value="Genomic_DNA"/>
</dbReference>
<dbReference type="AlphaFoldDB" id="A0A139I660"/>